<proteinExistence type="predicted"/>
<dbReference type="PANTHER" id="PTHR12138">
    <property type="entry name" value="PRIMATE-EXPANDED PROTEIN FAMILY"/>
    <property type="match status" value="1"/>
</dbReference>
<dbReference type="PANTHER" id="PTHR12138:SF153">
    <property type="match status" value="1"/>
</dbReference>
<dbReference type="GeneTree" id="ENSGT00940000170471"/>
<protein>
    <submittedName>
        <fullName evidence="1">Uncharacterized protein</fullName>
    </submittedName>
</protein>
<keyword evidence="2" id="KW-1185">Reference proteome</keyword>
<sequence>MILVHCNLHLLGSSDSPASLGLLSSWDYRYVPPRPANFVFLIETRFLHVGQAGLELPASGDPPALASQSAGITSMSHHTQPIAYIVMEEKALPATTETKRSQTFLLPSPNYRHMT</sequence>
<reference evidence="1 2" key="1">
    <citation type="submission" date="2013-03" db="EMBL/GenBank/DDBJ databases">
        <authorList>
            <person name="Warren W."/>
            <person name="Wilson R.K."/>
        </authorList>
    </citation>
    <scope>NUCLEOTIDE SEQUENCE</scope>
</reference>
<evidence type="ECO:0000313" key="1">
    <source>
        <dbReference type="Ensembl" id="ENSMFAP00000062989.1"/>
    </source>
</evidence>
<dbReference type="PRINTS" id="PR02045">
    <property type="entry name" value="F138DOMAIN"/>
</dbReference>
<dbReference type="AlphaFoldDB" id="A0A7N9D927"/>
<name>A0A7N9D927_MACFA</name>
<dbReference type="Proteomes" id="UP000233100">
    <property type="component" value="Chromosome X"/>
</dbReference>
<reference evidence="1" key="2">
    <citation type="submission" date="2025-08" db="UniProtKB">
        <authorList>
            <consortium name="Ensembl"/>
        </authorList>
    </citation>
    <scope>IDENTIFICATION</scope>
</reference>
<evidence type="ECO:0000313" key="2">
    <source>
        <dbReference type="Proteomes" id="UP000233100"/>
    </source>
</evidence>
<reference evidence="1" key="3">
    <citation type="submission" date="2025-09" db="UniProtKB">
        <authorList>
            <consortium name="Ensembl"/>
        </authorList>
    </citation>
    <scope>IDENTIFICATION</scope>
</reference>
<organism evidence="1 2">
    <name type="scientific">Macaca fascicularis</name>
    <name type="common">Crab-eating macaque</name>
    <name type="synonym">Cynomolgus monkey</name>
    <dbReference type="NCBI Taxonomy" id="9541"/>
    <lineage>
        <taxon>Eukaryota</taxon>
        <taxon>Metazoa</taxon>
        <taxon>Chordata</taxon>
        <taxon>Craniata</taxon>
        <taxon>Vertebrata</taxon>
        <taxon>Euteleostomi</taxon>
        <taxon>Mammalia</taxon>
        <taxon>Eutheria</taxon>
        <taxon>Euarchontoglires</taxon>
        <taxon>Primates</taxon>
        <taxon>Haplorrhini</taxon>
        <taxon>Catarrhini</taxon>
        <taxon>Cercopithecidae</taxon>
        <taxon>Cercopithecinae</taxon>
        <taxon>Macaca</taxon>
    </lineage>
</organism>
<accession>A0A7N9D927</accession>
<dbReference type="Ensembl" id="ENSMFAT00000090557.1">
    <property type="protein sequence ID" value="ENSMFAP00000062989.1"/>
    <property type="gene ID" value="ENSMFAG00000052278.1"/>
</dbReference>